<dbReference type="EMBL" id="JAIWYP010000009">
    <property type="protein sequence ID" value="KAH3778523.1"/>
    <property type="molecule type" value="Genomic_DNA"/>
</dbReference>
<feature type="signal peptide" evidence="1">
    <location>
        <begin position="1"/>
        <end position="18"/>
    </location>
</feature>
<reference evidence="2" key="1">
    <citation type="journal article" date="2019" name="bioRxiv">
        <title>The Genome of the Zebra Mussel, Dreissena polymorpha: A Resource for Invasive Species Research.</title>
        <authorList>
            <person name="McCartney M.A."/>
            <person name="Auch B."/>
            <person name="Kono T."/>
            <person name="Mallez S."/>
            <person name="Zhang Y."/>
            <person name="Obille A."/>
            <person name="Becker A."/>
            <person name="Abrahante J.E."/>
            <person name="Garbe J."/>
            <person name="Badalamenti J.P."/>
            <person name="Herman A."/>
            <person name="Mangelson H."/>
            <person name="Liachko I."/>
            <person name="Sullivan S."/>
            <person name="Sone E.D."/>
            <person name="Koren S."/>
            <person name="Silverstein K.A.T."/>
            <person name="Beckman K.B."/>
            <person name="Gohl D.M."/>
        </authorList>
    </citation>
    <scope>NUCLEOTIDE SEQUENCE</scope>
    <source>
        <strain evidence="2">Duluth1</strain>
        <tissue evidence="2">Whole animal</tissue>
    </source>
</reference>
<organism evidence="2 3">
    <name type="scientific">Dreissena polymorpha</name>
    <name type="common">Zebra mussel</name>
    <name type="synonym">Mytilus polymorpha</name>
    <dbReference type="NCBI Taxonomy" id="45954"/>
    <lineage>
        <taxon>Eukaryota</taxon>
        <taxon>Metazoa</taxon>
        <taxon>Spiralia</taxon>
        <taxon>Lophotrochozoa</taxon>
        <taxon>Mollusca</taxon>
        <taxon>Bivalvia</taxon>
        <taxon>Autobranchia</taxon>
        <taxon>Heteroconchia</taxon>
        <taxon>Euheterodonta</taxon>
        <taxon>Imparidentia</taxon>
        <taxon>Neoheterodontei</taxon>
        <taxon>Myida</taxon>
        <taxon>Dreissenoidea</taxon>
        <taxon>Dreissenidae</taxon>
        <taxon>Dreissena</taxon>
    </lineage>
</organism>
<keyword evidence="3" id="KW-1185">Reference proteome</keyword>
<name>A0A9D4EF46_DREPO</name>
<comment type="caution">
    <text evidence="2">The sequence shown here is derived from an EMBL/GenBank/DDBJ whole genome shotgun (WGS) entry which is preliminary data.</text>
</comment>
<protein>
    <submittedName>
        <fullName evidence="2">Uncharacterized protein</fullName>
    </submittedName>
</protein>
<evidence type="ECO:0000256" key="1">
    <source>
        <dbReference type="SAM" id="SignalP"/>
    </source>
</evidence>
<reference evidence="2" key="2">
    <citation type="submission" date="2020-11" db="EMBL/GenBank/DDBJ databases">
        <authorList>
            <person name="McCartney M.A."/>
            <person name="Auch B."/>
            <person name="Kono T."/>
            <person name="Mallez S."/>
            <person name="Becker A."/>
            <person name="Gohl D.M."/>
            <person name="Silverstein K.A.T."/>
            <person name="Koren S."/>
            <person name="Bechman K.B."/>
            <person name="Herman A."/>
            <person name="Abrahante J.E."/>
            <person name="Garbe J."/>
        </authorList>
    </citation>
    <scope>NUCLEOTIDE SEQUENCE</scope>
    <source>
        <strain evidence="2">Duluth1</strain>
        <tissue evidence="2">Whole animal</tissue>
    </source>
</reference>
<keyword evidence="1" id="KW-0732">Signal</keyword>
<evidence type="ECO:0000313" key="3">
    <source>
        <dbReference type="Proteomes" id="UP000828390"/>
    </source>
</evidence>
<accession>A0A9D4EF46</accession>
<dbReference type="Proteomes" id="UP000828390">
    <property type="component" value="Unassembled WGS sequence"/>
</dbReference>
<sequence length="59" mass="6638">MNVRTVVMLICVIQIAKLEWTDSGVHGLRGPCVHLTVTNHGRERVTIPHRYMTGEIAQV</sequence>
<evidence type="ECO:0000313" key="2">
    <source>
        <dbReference type="EMBL" id="KAH3778523.1"/>
    </source>
</evidence>
<proteinExistence type="predicted"/>
<dbReference type="AlphaFoldDB" id="A0A9D4EF46"/>
<feature type="chain" id="PRO_5038978884" evidence="1">
    <location>
        <begin position="19"/>
        <end position="59"/>
    </location>
</feature>
<gene>
    <name evidence="2" type="ORF">DPMN_179987</name>
</gene>